<dbReference type="GO" id="GO:0007015">
    <property type="term" value="P:actin filament organization"/>
    <property type="evidence" value="ECO:0007669"/>
    <property type="project" value="TreeGrafter"/>
</dbReference>
<dbReference type="PROSITE" id="PS50011">
    <property type="entry name" value="PROTEIN_KINASE_DOM"/>
    <property type="match status" value="1"/>
</dbReference>
<dbReference type="SMART" id="SM00220">
    <property type="entry name" value="S_TKc"/>
    <property type="match status" value="1"/>
</dbReference>
<feature type="region of interest" description="Disordered" evidence="2">
    <location>
        <begin position="489"/>
        <end position="519"/>
    </location>
</feature>
<gene>
    <name evidence="4" type="ORF">OGAPHI_007173</name>
</gene>
<dbReference type="Gene3D" id="1.10.510.10">
    <property type="entry name" value="Transferase(Phosphotransferase) domain 1"/>
    <property type="match status" value="1"/>
</dbReference>
<feature type="region of interest" description="Disordered" evidence="2">
    <location>
        <begin position="354"/>
        <end position="377"/>
    </location>
</feature>
<dbReference type="GO" id="GO:0004674">
    <property type="term" value="F:protein serine/threonine kinase activity"/>
    <property type="evidence" value="ECO:0007669"/>
    <property type="project" value="TreeGrafter"/>
</dbReference>
<proteinExistence type="predicted"/>
<dbReference type="GO" id="GO:0005737">
    <property type="term" value="C:cytoplasm"/>
    <property type="evidence" value="ECO:0007669"/>
    <property type="project" value="TreeGrafter"/>
</dbReference>
<protein>
    <recommendedName>
        <fullName evidence="3">Protein kinase domain-containing protein</fullName>
    </recommendedName>
</protein>
<evidence type="ECO:0000256" key="2">
    <source>
        <dbReference type="SAM" id="MobiDB-lite"/>
    </source>
</evidence>
<feature type="region of interest" description="Disordered" evidence="2">
    <location>
        <begin position="399"/>
        <end position="475"/>
    </location>
</feature>
<dbReference type="OrthoDB" id="2018507at2759"/>
<evidence type="ECO:0000313" key="5">
    <source>
        <dbReference type="Proteomes" id="UP000769157"/>
    </source>
</evidence>
<feature type="domain" description="Protein kinase" evidence="3">
    <location>
        <begin position="23"/>
        <end position="294"/>
    </location>
</feature>
<reference evidence="4" key="1">
    <citation type="journal article" date="2021" name="Open Biol.">
        <title>Shared evolutionary footprints suggest mitochondrial oxidative damage underlies multiple complex I losses in fungi.</title>
        <authorList>
            <person name="Schikora-Tamarit M.A."/>
            <person name="Marcet-Houben M."/>
            <person name="Nosek J."/>
            <person name="Gabaldon T."/>
        </authorList>
    </citation>
    <scope>NUCLEOTIDE SEQUENCE</scope>
    <source>
        <strain evidence="4">CBS6075</strain>
    </source>
</reference>
<dbReference type="RefSeq" id="XP_046057679.1">
    <property type="nucleotide sequence ID" value="XM_046208540.1"/>
</dbReference>
<feature type="compositionally biased region" description="Polar residues" evidence="2">
    <location>
        <begin position="355"/>
        <end position="377"/>
    </location>
</feature>
<dbReference type="InterPro" id="IPR008271">
    <property type="entry name" value="Ser/Thr_kinase_AS"/>
</dbReference>
<keyword evidence="5" id="KW-1185">Reference proteome</keyword>
<dbReference type="InterPro" id="IPR011009">
    <property type="entry name" value="Kinase-like_dom_sf"/>
</dbReference>
<dbReference type="GO" id="GO:0005524">
    <property type="term" value="F:ATP binding"/>
    <property type="evidence" value="ECO:0007669"/>
    <property type="project" value="InterPro"/>
</dbReference>
<dbReference type="PROSITE" id="PS00108">
    <property type="entry name" value="PROTEIN_KINASE_ST"/>
    <property type="match status" value="1"/>
</dbReference>
<evidence type="ECO:0000313" key="4">
    <source>
        <dbReference type="EMBL" id="KAH3659968.1"/>
    </source>
</evidence>
<dbReference type="InterPro" id="IPR000719">
    <property type="entry name" value="Prot_kinase_dom"/>
</dbReference>
<dbReference type="PANTHER" id="PTHR22967:SF65">
    <property type="entry name" value="SERINE_THREONINE-PROTEIN KINASE AKL1"/>
    <property type="match status" value="1"/>
</dbReference>
<organism evidence="4 5">
    <name type="scientific">Ogataea philodendri</name>
    <dbReference type="NCBI Taxonomy" id="1378263"/>
    <lineage>
        <taxon>Eukaryota</taxon>
        <taxon>Fungi</taxon>
        <taxon>Dikarya</taxon>
        <taxon>Ascomycota</taxon>
        <taxon>Saccharomycotina</taxon>
        <taxon>Pichiomycetes</taxon>
        <taxon>Pichiales</taxon>
        <taxon>Pichiaceae</taxon>
        <taxon>Ogataea</taxon>
    </lineage>
</organism>
<evidence type="ECO:0000259" key="3">
    <source>
        <dbReference type="PROSITE" id="PS50011"/>
    </source>
</evidence>
<dbReference type="SUPFAM" id="SSF56112">
    <property type="entry name" value="Protein kinase-like (PK-like)"/>
    <property type="match status" value="1"/>
</dbReference>
<dbReference type="EMBL" id="JAEUBE010000511">
    <property type="protein sequence ID" value="KAH3659968.1"/>
    <property type="molecule type" value="Genomic_DNA"/>
</dbReference>
<dbReference type="GeneID" id="70239137"/>
<name>A0A9P8NU94_9ASCO</name>
<dbReference type="Proteomes" id="UP000769157">
    <property type="component" value="Unassembled WGS sequence"/>
</dbReference>
<sequence>MSEPPVLERLPPGTELHVGSHRAKIVNYISAGGFAHVYLVQISEKPDFACLKRVVVPNKEGLNLLRAEVEVMQRLAHCDYVVKYIDSNASRVANTHSYEVLVLMELCPNKSLLDHMNARLSTKLSEPEILKIMLDISQGVYAMHKLKLIHRDIKIENVLIDEKYTFKLCDFGSTCPVLRPPRNQHEFQLLTNDILRQTTPQYRAPEMIDLYRGLPVDEKSDIWAVGIFLYKLCYYFTPFETAGELAILHAAYRFPSSPQYSPSLKNLINIMLQENPVYRPNIYQVIAELCHMMDKDVPEGIEDFYRQGEYKYPTPEQVHPPIQQFTASIIPMYSPFKSTPQDPVVPVLTVDTAKEQGNTSKEQTGASSAGLKTSHPSQDSLVEFNMDKFPEIHLSGESATAPVVQPTPEKPPEPPQTENQPTVQPDSTTSSSTPIKKKWSANNPFPHDLIDLSSDAQPVPAAGPAEPSKLQDSADALHKQLDGSVTSLTKLQISSSENEAKPEPEIDELKSETASTKAT</sequence>
<dbReference type="PANTHER" id="PTHR22967">
    <property type="entry name" value="SERINE/THREONINE PROTEIN KINASE"/>
    <property type="match status" value="1"/>
</dbReference>
<dbReference type="Pfam" id="PF00069">
    <property type="entry name" value="Pkinase"/>
    <property type="match status" value="1"/>
</dbReference>
<comment type="caution">
    <text evidence="4">The sequence shown here is derived from an EMBL/GenBank/DDBJ whole genome shotgun (WGS) entry which is preliminary data.</text>
</comment>
<accession>A0A9P8NU94</accession>
<reference evidence="4" key="2">
    <citation type="submission" date="2021-01" db="EMBL/GenBank/DDBJ databases">
        <authorList>
            <person name="Schikora-Tamarit M.A."/>
        </authorList>
    </citation>
    <scope>NUCLEOTIDE SEQUENCE</scope>
    <source>
        <strain evidence="4">CBS6075</strain>
    </source>
</reference>
<keyword evidence="1" id="KW-0547">Nucleotide-binding</keyword>
<evidence type="ECO:0000256" key="1">
    <source>
        <dbReference type="ARBA" id="ARBA00022741"/>
    </source>
</evidence>
<feature type="compositionally biased region" description="Basic and acidic residues" evidence="2">
    <location>
        <begin position="498"/>
        <end position="511"/>
    </location>
</feature>
<dbReference type="AlphaFoldDB" id="A0A9P8NU94"/>
<feature type="compositionally biased region" description="Low complexity" evidence="2">
    <location>
        <begin position="416"/>
        <end position="433"/>
    </location>
</feature>
<dbReference type="GO" id="GO:0000147">
    <property type="term" value="P:actin cortical patch assembly"/>
    <property type="evidence" value="ECO:0007669"/>
    <property type="project" value="TreeGrafter"/>
</dbReference>